<organism evidence="3 4">
    <name type="scientific">Brassica cretica</name>
    <name type="common">Mustard</name>
    <dbReference type="NCBI Taxonomy" id="69181"/>
    <lineage>
        <taxon>Eukaryota</taxon>
        <taxon>Viridiplantae</taxon>
        <taxon>Streptophyta</taxon>
        <taxon>Embryophyta</taxon>
        <taxon>Tracheophyta</taxon>
        <taxon>Spermatophyta</taxon>
        <taxon>Magnoliopsida</taxon>
        <taxon>eudicotyledons</taxon>
        <taxon>Gunneridae</taxon>
        <taxon>Pentapetalae</taxon>
        <taxon>rosids</taxon>
        <taxon>malvids</taxon>
        <taxon>Brassicales</taxon>
        <taxon>Brassicaceae</taxon>
        <taxon>Brassiceae</taxon>
        <taxon>Brassica</taxon>
    </lineage>
</organism>
<evidence type="ECO:0000313" key="3">
    <source>
        <dbReference type="EMBL" id="KAF3574274.1"/>
    </source>
</evidence>
<keyword evidence="2" id="KW-0812">Transmembrane</keyword>
<dbReference type="Proteomes" id="UP000712600">
    <property type="component" value="Unassembled WGS sequence"/>
</dbReference>
<feature type="compositionally biased region" description="Basic and acidic residues" evidence="1">
    <location>
        <begin position="11"/>
        <end position="24"/>
    </location>
</feature>
<dbReference type="AlphaFoldDB" id="A0A8S9RLW9"/>
<feature type="compositionally biased region" description="Acidic residues" evidence="1">
    <location>
        <begin position="1"/>
        <end position="10"/>
    </location>
</feature>
<gene>
    <name evidence="3" type="ORF">F2Q69_00060769</name>
</gene>
<evidence type="ECO:0000256" key="2">
    <source>
        <dbReference type="SAM" id="Phobius"/>
    </source>
</evidence>
<evidence type="ECO:0000313" key="4">
    <source>
        <dbReference type="Proteomes" id="UP000712600"/>
    </source>
</evidence>
<dbReference type="EMBL" id="QGKX02000095">
    <property type="protein sequence ID" value="KAF3574274.1"/>
    <property type="molecule type" value="Genomic_DNA"/>
</dbReference>
<reference evidence="3" key="1">
    <citation type="submission" date="2019-12" db="EMBL/GenBank/DDBJ databases">
        <title>Genome sequencing and annotation of Brassica cretica.</title>
        <authorList>
            <person name="Studholme D.J."/>
            <person name="Sarris P."/>
        </authorList>
    </citation>
    <scope>NUCLEOTIDE SEQUENCE</scope>
    <source>
        <strain evidence="3">PFS-109/04</strain>
        <tissue evidence="3">Leaf</tissue>
    </source>
</reference>
<proteinExistence type="predicted"/>
<comment type="caution">
    <text evidence="3">The sequence shown here is derived from an EMBL/GenBank/DDBJ whole genome shotgun (WGS) entry which is preliminary data.</text>
</comment>
<keyword evidence="2" id="KW-1133">Transmembrane helix</keyword>
<evidence type="ECO:0008006" key="5">
    <source>
        <dbReference type="Google" id="ProtNLM"/>
    </source>
</evidence>
<feature type="transmembrane region" description="Helical" evidence="2">
    <location>
        <begin position="31"/>
        <end position="59"/>
    </location>
</feature>
<protein>
    <recommendedName>
        <fullName evidence="5">Transmembrane protein</fullName>
    </recommendedName>
</protein>
<evidence type="ECO:0000256" key="1">
    <source>
        <dbReference type="SAM" id="MobiDB-lite"/>
    </source>
</evidence>
<accession>A0A8S9RLW9</accession>
<sequence length="69" mass="7394">MLEVVEDSERDEEKSNQPLRESKGDNMNGTVVIVIVLTGLSSGKIAAIGLTLSCLYLGFGAAKRSCFCK</sequence>
<feature type="region of interest" description="Disordered" evidence="1">
    <location>
        <begin position="1"/>
        <end position="25"/>
    </location>
</feature>
<keyword evidence="2" id="KW-0472">Membrane</keyword>
<name>A0A8S9RLW9_BRACR</name>